<dbReference type="PANTHER" id="PTHR30485:SF2">
    <property type="entry name" value="BLL0597 PROTEIN"/>
    <property type="match status" value="1"/>
</dbReference>
<evidence type="ECO:0000313" key="9">
    <source>
        <dbReference type="Proteomes" id="UP000010121"/>
    </source>
</evidence>
<feature type="transmembrane region" description="Helical" evidence="6">
    <location>
        <begin position="94"/>
        <end position="115"/>
    </location>
</feature>
<comment type="caution">
    <text evidence="8">The sequence shown here is derived from an EMBL/GenBank/DDBJ whole genome shotgun (WGS) entry which is preliminary data.</text>
</comment>
<dbReference type="InterPro" id="IPR011577">
    <property type="entry name" value="Cyt_b561_bac/Ni-Hgenase"/>
</dbReference>
<keyword evidence="4 6" id="KW-1133">Transmembrane helix</keyword>
<dbReference type="OrthoDB" id="196472at2"/>
<dbReference type="Gene3D" id="1.20.950.20">
    <property type="entry name" value="Transmembrane di-heme cytochromes, Chain C"/>
    <property type="match status" value="1"/>
</dbReference>
<dbReference type="SUPFAM" id="SSF81342">
    <property type="entry name" value="Transmembrane di-heme cytochromes"/>
    <property type="match status" value="1"/>
</dbReference>
<comment type="subcellular location">
    <subcellularLocation>
        <location evidence="1">Cell membrane</location>
        <topology evidence="1">Multi-pass membrane protein</topology>
    </subcellularLocation>
</comment>
<reference evidence="8 9" key="1">
    <citation type="submission" date="2009-08" db="EMBL/GenBank/DDBJ databases">
        <title>The draft genome of Rhodobacter sp. SW2.</title>
        <authorList>
            <consortium name="US DOE Joint Genome Institute (JGI-PGF)"/>
            <person name="Lucas S."/>
            <person name="Copeland A."/>
            <person name="Lapidus A."/>
            <person name="Glavina del Rio T."/>
            <person name="Tice H."/>
            <person name="Bruce D."/>
            <person name="Goodwin L."/>
            <person name="Pitluck S."/>
            <person name="Larimer F."/>
            <person name="Land M.L."/>
            <person name="Hauser L."/>
            <person name="Emerson D."/>
        </authorList>
    </citation>
    <scope>NUCLEOTIDE SEQUENCE [LARGE SCALE GENOMIC DNA]</scope>
    <source>
        <strain evidence="8 9">SW2</strain>
    </source>
</reference>
<dbReference type="Pfam" id="PF01292">
    <property type="entry name" value="Ni_hydr_CYTB"/>
    <property type="match status" value="1"/>
</dbReference>
<evidence type="ECO:0000256" key="3">
    <source>
        <dbReference type="ARBA" id="ARBA00022692"/>
    </source>
</evidence>
<dbReference type="GO" id="GO:0009055">
    <property type="term" value="F:electron transfer activity"/>
    <property type="evidence" value="ECO:0007669"/>
    <property type="project" value="InterPro"/>
</dbReference>
<dbReference type="RefSeq" id="WP_008029195.1">
    <property type="nucleotide sequence ID" value="NZ_ACYY01000006.1"/>
</dbReference>
<evidence type="ECO:0000259" key="7">
    <source>
        <dbReference type="Pfam" id="PF01292"/>
    </source>
</evidence>
<dbReference type="GO" id="GO:0022904">
    <property type="term" value="P:respiratory electron transport chain"/>
    <property type="evidence" value="ECO:0007669"/>
    <property type="project" value="InterPro"/>
</dbReference>
<name>C8RZP9_9RHOB</name>
<sequence>MIKVWDIALRAFHWALAIGFAAAYLTGDEDSDLHQWIGYTIAGLIAFRLVWGLIGPRYARFSQFLRGPGAVIGYLSGSLTGASPRYIGHNPAGAAMIVAMLLTLSGTGFTGWLMADPVRIGLLPEMPAFVAPAFADDDGDGGDGGDGALKEVHEVLANLMLLLVGLHLAGVVASSLAHRENLARSMVTGRKRAAGPGDIA</sequence>
<feature type="transmembrane region" description="Helical" evidence="6">
    <location>
        <begin position="7"/>
        <end position="24"/>
    </location>
</feature>
<dbReference type="InterPro" id="IPR051542">
    <property type="entry name" value="Hydrogenase_cytochrome"/>
</dbReference>
<dbReference type="EMBL" id="ACYY01000006">
    <property type="protein sequence ID" value="EEW25846.1"/>
    <property type="molecule type" value="Genomic_DNA"/>
</dbReference>
<keyword evidence="3 6" id="KW-0812">Transmembrane</keyword>
<dbReference type="AlphaFoldDB" id="C8RZP9"/>
<dbReference type="InterPro" id="IPR016174">
    <property type="entry name" value="Di-haem_cyt_TM"/>
</dbReference>
<gene>
    <name evidence="8" type="ORF">Rsw2DRAFT_1277</name>
</gene>
<protein>
    <submittedName>
        <fullName evidence="8">Cytochrome B561</fullName>
    </submittedName>
</protein>
<evidence type="ECO:0000313" key="8">
    <source>
        <dbReference type="EMBL" id="EEW25846.1"/>
    </source>
</evidence>
<dbReference type="Proteomes" id="UP000010121">
    <property type="component" value="Unassembled WGS sequence"/>
</dbReference>
<feature type="transmembrane region" description="Helical" evidence="6">
    <location>
        <begin position="36"/>
        <end position="54"/>
    </location>
</feature>
<keyword evidence="5 6" id="KW-0472">Membrane</keyword>
<proteinExistence type="predicted"/>
<dbReference type="eggNOG" id="COG3658">
    <property type="taxonomic scope" value="Bacteria"/>
</dbReference>
<keyword evidence="2" id="KW-1003">Cell membrane</keyword>
<dbReference type="GO" id="GO:0005886">
    <property type="term" value="C:plasma membrane"/>
    <property type="evidence" value="ECO:0007669"/>
    <property type="project" value="UniProtKB-SubCell"/>
</dbReference>
<dbReference type="STRING" id="371731.Rsw2DRAFT_1277"/>
<evidence type="ECO:0000256" key="2">
    <source>
        <dbReference type="ARBA" id="ARBA00022475"/>
    </source>
</evidence>
<feature type="transmembrane region" description="Helical" evidence="6">
    <location>
        <begin position="155"/>
        <end position="177"/>
    </location>
</feature>
<dbReference type="GO" id="GO:0020037">
    <property type="term" value="F:heme binding"/>
    <property type="evidence" value="ECO:0007669"/>
    <property type="project" value="TreeGrafter"/>
</dbReference>
<evidence type="ECO:0000256" key="6">
    <source>
        <dbReference type="SAM" id="Phobius"/>
    </source>
</evidence>
<keyword evidence="9" id="KW-1185">Reference proteome</keyword>
<feature type="domain" description="Cytochrome b561 bacterial/Ni-hydrogenase" evidence="7">
    <location>
        <begin position="4"/>
        <end position="189"/>
    </location>
</feature>
<dbReference type="PANTHER" id="PTHR30485">
    <property type="entry name" value="NI/FE-HYDROGENASE 1 B-TYPE CYTOCHROME SUBUNIT"/>
    <property type="match status" value="1"/>
</dbReference>
<evidence type="ECO:0000256" key="5">
    <source>
        <dbReference type="ARBA" id="ARBA00023136"/>
    </source>
</evidence>
<accession>C8RZP9</accession>
<evidence type="ECO:0000256" key="1">
    <source>
        <dbReference type="ARBA" id="ARBA00004651"/>
    </source>
</evidence>
<evidence type="ECO:0000256" key="4">
    <source>
        <dbReference type="ARBA" id="ARBA00022989"/>
    </source>
</evidence>
<organism evidence="8 9">
    <name type="scientific">Rhodobacter ferrooxidans</name>
    <dbReference type="NCBI Taxonomy" id="371731"/>
    <lineage>
        <taxon>Bacteria</taxon>
        <taxon>Pseudomonadati</taxon>
        <taxon>Pseudomonadota</taxon>
        <taxon>Alphaproteobacteria</taxon>
        <taxon>Rhodobacterales</taxon>
        <taxon>Rhodobacter group</taxon>
        <taxon>Rhodobacter</taxon>
    </lineage>
</organism>